<comment type="caution">
    <text evidence="1">The sequence shown here is derived from an EMBL/GenBank/DDBJ whole genome shotgun (WGS) entry which is preliminary data.</text>
</comment>
<dbReference type="PANTHER" id="PTHR14136:SF17">
    <property type="entry name" value="BTB_POZ DOMAIN-CONTAINING PROTEIN KCTD9"/>
    <property type="match status" value="1"/>
</dbReference>
<dbReference type="OrthoDB" id="2579959at2"/>
<dbReference type="InterPro" id="IPR001646">
    <property type="entry name" value="5peptide_repeat"/>
</dbReference>
<protein>
    <submittedName>
        <fullName evidence="1">Pentapeptide repeat protein</fullName>
    </submittedName>
</protein>
<proteinExistence type="predicted"/>
<gene>
    <name evidence="1" type="ORF">ATL31_3228</name>
</gene>
<name>A0A2N3YNC1_9MICO</name>
<dbReference type="Proteomes" id="UP000233781">
    <property type="component" value="Unassembled WGS sequence"/>
</dbReference>
<keyword evidence="2" id="KW-1185">Reference proteome</keyword>
<reference evidence="1 2" key="1">
    <citation type="submission" date="2017-12" db="EMBL/GenBank/DDBJ databases">
        <title>Sequencing the genomes of 1000 Actinobacteria strains.</title>
        <authorList>
            <person name="Klenk H.-P."/>
        </authorList>
    </citation>
    <scope>NUCLEOTIDE SEQUENCE [LARGE SCALE GENOMIC DNA]</scope>
    <source>
        <strain evidence="1 2">DSM 12806</strain>
    </source>
</reference>
<evidence type="ECO:0000313" key="1">
    <source>
        <dbReference type="EMBL" id="PKW28362.1"/>
    </source>
</evidence>
<accession>A0A2N3YNC1</accession>
<dbReference type="EMBL" id="PJNE01000001">
    <property type="protein sequence ID" value="PKW28362.1"/>
    <property type="molecule type" value="Genomic_DNA"/>
</dbReference>
<dbReference type="PANTHER" id="PTHR14136">
    <property type="entry name" value="BTB_POZ DOMAIN-CONTAINING PROTEIN KCTD9"/>
    <property type="match status" value="1"/>
</dbReference>
<dbReference type="Pfam" id="PF13576">
    <property type="entry name" value="Pentapeptide_3"/>
    <property type="match status" value="1"/>
</dbReference>
<sequence>MPSLLERLVASDGYAADLDLTEGLAPGEVLEGVELEGCRLDGCVLEKAVLRDCILTDCTLTGCNLSMADLIGTRFTDCRFVDCKALGVVWGRAAVAPLSTRPWDFERCRLDLGSFRDVAAAGARFADCSLREVDLAGADLRRADLGGCDFGGAAFAGTDLREAVLVGAEGYDLDPVENRVRGMRVDAGAAAGILRAMGLVVEG</sequence>
<dbReference type="RefSeq" id="WP_158239861.1">
    <property type="nucleotide sequence ID" value="NZ_PJNE01000001.1"/>
</dbReference>
<organism evidence="1 2">
    <name type="scientific">Phycicoccus duodecadis</name>
    <dbReference type="NCBI Taxonomy" id="173053"/>
    <lineage>
        <taxon>Bacteria</taxon>
        <taxon>Bacillati</taxon>
        <taxon>Actinomycetota</taxon>
        <taxon>Actinomycetes</taxon>
        <taxon>Micrococcales</taxon>
        <taxon>Intrasporangiaceae</taxon>
        <taxon>Phycicoccus</taxon>
    </lineage>
</organism>
<dbReference type="InterPro" id="IPR051082">
    <property type="entry name" value="Pentapeptide-BTB/POZ_domain"/>
</dbReference>
<evidence type="ECO:0000313" key="2">
    <source>
        <dbReference type="Proteomes" id="UP000233781"/>
    </source>
</evidence>
<dbReference type="SUPFAM" id="SSF141571">
    <property type="entry name" value="Pentapeptide repeat-like"/>
    <property type="match status" value="1"/>
</dbReference>
<dbReference type="AlphaFoldDB" id="A0A2N3YNC1"/>
<dbReference type="Pfam" id="PF00805">
    <property type="entry name" value="Pentapeptide"/>
    <property type="match status" value="1"/>
</dbReference>
<dbReference type="Gene3D" id="2.160.20.80">
    <property type="entry name" value="E3 ubiquitin-protein ligase SopA"/>
    <property type="match status" value="1"/>
</dbReference>